<evidence type="ECO:0000313" key="2">
    <source>
        <dbReference type="EMBL" id="KAF9471399.1"/>
    </source>
</evidence>
<name>A0A9P6CST4_9AGAR</name>
<protein>
    <submittedName>
        <fullName evidence="2">Uncharacterized protein</fullName>
    </submittedName>
</protein>
<evidence type="ECO:0000313" key="3">
    <source>
        <dbReference type="Proteomes" id="UP000807469"/>
    </source>
</evidence>
<accession>A0A9P6CST4</accession>
<keyword evidence="1" id="KW-0732">Signal</keyword>
<feature type="chain" id="PRO_5040399676" evidence="1">
    <location>
        <begin position="28"/>
        <end position="146"/>
    </location>
</feature>
<gene>
    <name evidence="2" type="ORF">BDN70DRAFT_926159</name>
</gene>
<comment type="caution">
    <text evidence="2">The sequence shown here is derived from an EMBL/GenBank/DDBJ whole genome shotgun (WGS) entry which is preliminary data.</text>
</comment>
<evidence type="ECO:0000256" key="1">
    <source>
        <dbReference type="SAM" id="SignalP"/>
    </source>
</evidence>
<sequence>MLLLWQTLYALVQHALFCCSLVRAAAACSVTGTTATGTYSQPHNIPRRQSNEYSHPPCSFPASEFGVQIALSSSDFNNASSIAVHVTRGWKGSFTLIEYRESIQDRRPPFSVIPLEKRTTTILGIGSDVPMSSISVFDEEVLRIRP</sequence>
<dbReference type="Proteomes" id="UP000807469">
    <property type="component" value="Unassembled WGS sequence"/>
</dbReference>
<keyword evidence="3" id="KW-1185">Reference proteome</keyword>
<dbReference type="EMBL" id="MU155693">
    <property type="protein sequence ID" value="KAF9471399.1"/>
    <property type="molecule type" value="Genomic_DNA"/>
</dbReference>
<organism evidence="2 3">
    <name type="scientific">Pholiota conissans</name>
    <dbReference type="NCBI Taxonomy" id="109636"/>
    <lineage>
        <taxon>Eukaryota</taxon>
        <taxon>Fungi</taxon>
        <taxon>Dikarya</taxon>
        <taxon>Basidiomycota</taxon>
        <taxon>Agaricomycotina</taxon>
        <taxon>Agaricomycetes</taxon>
        <taxon>Agaricomycetidae</taxon>
        <taxon>Agaricales</taxon>
        <taxon>Agaricineae</taxon>
        <taxon>Strophariaceae</taxon>
        <taxon>Pholiota</taxon>
    </lineage>
</organism>
<feature type="non-terminal residue" evidence="2">
    <location>
        <position position="1"/>
    </location>
</feature>
<feature type="signal peptide" evidence="1">
    <location>
        <begin position="1"/>
        <end position="27"/>
    </location>
</feature>
<reference evidence="2" key="1">
    <citation type="submission" date="2020-11" db="EMBL/GenBank/DDBJ databases">
        <authorList>
            <consortium name="DOE Joint Genome Institute"/>
            <person name="Ahrendt S."/>
            <person name="Riley R."/>
            <person name="Andreopoulos W."/>
            <person name="Labutti K."/>
            <person name="Pangilinan J."/>
            <person name="Ruiz-Duenas F.J."/>
            <person name="Barrasa J.M."/>
            <person name="Sanchez-Garcia M."/>
            <person name="Camarero S."/>
            <person name="Miyauchi S."/>
            <person name="Serrano A."/>
            <person name="Linde D."/>
            <person name="Babiker R."/>
            <person name="Drula E."/>
            <person name="Ayuso-Fernandez I."/>
            <person name="Pacheco R."/>
            <person name="Padilla G."/>
            <person name="Ferreira P."/>
            <person name="Barriuso J."/>
            <person name="Kellner H."/>
            <person name="Castanera R."/>
            <person name="Alfaro M."/>
            <person name="Ramirez L."/>
            <person name="Pisabarro A.G."/>
            <person name="Kuo A."/>
            <person name="Tritt A."/>
            <person name="Lipzen A."/>
            <person name="He G."/>
            <person name="Yan M."/>
            <person name="Ng V."/>
            <person name="Cullen D."/>
            <person name="Martin F."/>
            <person name="Rosso M.-N."/>
            <person name="Henrissat B."/>
            <person name="Hibbett D."/>
            <person name="Martinez A.T."/>
            <person name="Grigoriev I.V."/>
        </authorList>
    </citation>
    <scope>NUCLEOTIDE SEQUENCE</scope>
    <source>
        <strain evidence="2">CIRM-BRFM 674</strain>
    </source>
</reference>
<dbReference type="AlphaFoldDB" id="A0A9P6CST4"/>
<proteinExistence type="predicted"/>